<protein>
    <submittedName>
        <fullName evidence="3">Uncharacterized protein</fullName>
    </submittedName>
</protein>
<reference evidence="3 4" key="1">
    <citation type="journal article" date="2024" name="BMC Genomics">
        <title>De novo assembly and annotation of Popillia japonica's genome with initial clues to its potential as an invasive pest.</title>
        <authorList>
            <person name="Cucini C."/>
            <person name="Boschi S."/>
            <person name="Funari R."/>
            <person name="Cardaioli E."/>
            <person name="Iannotti N."/>
            <person name="Marturano G."/>
            <person name="Paoli F."/>
            <person name="Bruttini M."/>
            <person name="Carapelli A."/>
            <person name="Frati F."/>
            <person name="Nardi F."/>
        </authorList>
    </citation>
    <scope>NUCLEOTIDE SEQUENCE [LARGE SCALE GENOMIC DNA]</scope>
    <source>
        <strain evidence="3">DMR45628</strain>
    </source>
</reference>
<name>A0AAW1JFW3_POPJA</name>
<proteinExistence type="predicted"/>
<gene>
    <name evidence="3" type="ORF">QE152_g30377</name>
</gene>
<comment type="caution">
    <text evidence="3">The sequence shown here is derived from an EMBL/GenBank/DDBJ whole genome shotgun (WGS) entry which is preliminary data.</text>
</comment>
<evidence type="ECO:0000256" key="1">
    <source>
        <dbReference type="SAM" id="MobiDB-lite"/>
    </source>
</evidence>
<feature type="chain" id="PRO_5043654338" evidence="2">
    <location>
        <begin position="24"/>
        <end position="265"/>
    </location>
</feature>
<dbReference type="EMBL" id="JASPKY010000407">
    <property type="protein sequence ID" value="KAK9701779.1"/>
    <property type="molecule type" value="Genomic_DNA"/>
</dbReference>
<sequence>MATKRYTVLIVLLFLIQYLGSSANDAPKACMKCVKSKTGNDHHLPQMVSSSSNNTSKAVRFTRDIFGLAPSAFNTMITTSNSIDERKRPENSNTLHQTRDEQLSRHHLHQHQKDIQNARHHHAPGDTADEYALPVLSRVPRVAQKPESFENLRKKLKGDKQGKISTDKFDARLSRFNRTAVRHSEPHVVGGINREERPHPKKKDNLRKLYEFSNTERREPYINPGTECNFEKDCRWTWKTDIQNGFVIASVENGYTEWFCHSILT</sequence>
<feature type="region of interest" description="Disordered" evidence="1">
    <location>
        <begin position="79"/>
        <end position="126"/>
    </location>
</feature>
<accession>A0AAW1JFW3</accession>
<organism evidence="3 4">
    <name type="scientific">Popillia japonica</name>
    <name type="common">Japanese beetle</name>
    <dbReference type="NCBI Taxonomy" id="7064"/>
    <lineage>
        <taxon>Eukaryota</taxon>
        <taxon>Metazoa</taxon>
        <taxon>Ecdysozoa</taxon>
        <taxon>Arthropoda</taxon>
        <taxon>Hexapoda</taxon>
        <taxon>Insecta</taxon>
        <taxon>Pterygota</taxon>
        <taxon>Neoptera</taxon>
        <taxon>Endopterygota</taxon>
        <taxon>Coleoptera</taxon>
        <taxon>Polyphaga</taxon>
        <taxon>Scarabaeiformia</taxon>
        <taxon>Scarabaeidae</taxon>
        <taxon>Rutelinae</taxon>
        <taxon>Popillia</taxon>
    </lineage>
</organism>
<evidence type="ECO:0000256" key="2">
    <source>
        <dbReference type="SAM" id="SignalP"/>
    </source>
</evidence>
<feature type="signal peptide" evidence="2">
    <location>
        <begin position="1"/>
        <end position="23"/>
    </location>
</feature>
<dbReference type="Proteomes" id="UP001458880">
    <property type="component" value="Unassembled WGS sequence"/>
</dbReference>
<keyword evidence="4" id="KW-1185">Reference proteome</keyword>
<evidence type="ECO:0000313" key="3">
    <source>
        <dbReference type="EMBL" id="KAK9701779.1"/>
    </source>
</evidence>
<evidence type="ECO:0000313" key="4">
    <source>
        <dbReference type="Proteomes" id="UP001458880"/>
    </source>
</evidence>
<keyword evidence="2" id="KW-0732">Signal</keyword>
<dbReference type="AlphaFoldDB" id="A0AAW1JFW3"/>